<keyword evidence="3" id="KW-1185">Reference proteome</keyword>
<dbReference type="Proteomes" id="UP001212123">
    <property type="component" value="Unassembled WGS sequence"/>
</dbReference>
<evidence type="ECO:0000256" key="1">
    <source>
        <dbReference type="SAM" id="MobiDB-lite"/>
    </source>
</evidence>
<feature type="region of interest" description="Disordered" evidence="1">
    <location>
        <begin position="132"/>
        <end position="152"/>
    </location>
</feature>
<organism evidence="2 3">
    <name type="scientific">Dolichospermum circinale CS-537/01</name>
    <dbReference type="NCBI Taxonomy" id="3021739"/>
    <lineage>
        <taxon>Bacteria</taxon>
        <taxon>Bacillati</taxon>
        <taxon>Cyanobacteriota</taxon>
        <taxon>Cyanophyceae</taxon>
        <taxon>Nostocales</taxon>
        <taxon>Aphanizomenonaceae</taxon>
        <taxon>Dolichospermum</taxon>
        <taxon>Dolichospermum circinale</taxon>
    </lineage>
</organism>
<reference evidence="2 3" key="1">
    <citation type="submission" date="2023-01" db="EMBL/GenBank/DDBJ databases">
        <title>Genomes from the Australian National Cyanobacteria Reference Collection.</title>
        <authorList>
            <person name="Willis A."/>
            <person name="Lee E.M.F."/>
        </authorList>
    </citation>
    <scope>NUCLEOTIDE SEQUENCE [LARGE SCALE GENOMIC DNA]</scope>
    <source>
        <strain evidence="2 3">CS-537/01</strain>
    </source>
</reference>
<dbReference type="RefSeq" id="WP_271791858.1">
    <property type="nucleotide sequence ID" value="NZ_JAQMTU010000052.1"/>
</dbReference>
<comment type="caution">
    <text evidence="2">The sequence shown here is derived from an EMBL/GenBank/DDBJ whole genome shotgun (WGS) entry which is preliminary data.</text>
</comment>
<protein>
    <submittedName>
        <fullName evidence="2">Uncharacterized protein</fullName>
    </submittedName>
</protein>
<evidence type="ECO:0000313" key="3">
    <source>
        <dbReference type="Proteomes" id="UP001212123"/>
    </source>
</evidence>
<evidence type="ECO:0000313" key="2">
    <source>
        <dbReference type="EMBL" id="MDB9486770.1"/>
    </source>
</evidence>
<sequence>MTIPITINLPESLAASIQRLGEATAREISDVLLDTLEIVLPTLDNLSEMSINSSIPDISDEEVLELANLKMDVVQNQRLGELQAKGKNTGLTAGERYELLILMSLYQMGQLRKSEGLAEAVKRGIKTPLLPYSGSSLSEIQEPHPQPPPRKR</sequence>
<accession>A0ABT5A4B1</accession>
<proteinExistence type="predicted"/>
<name>A0ABT5A4B1_9CYAN</name>
<gene>
    <name evidence="2" type="ORF">PN492_09455</name>
</gene>
<dbReference type="EMBL" id="JAQMTU010000052">
    <property type="protein sequence ID" value="MDB9486770.1"/>
    <property type="molecule type" value="Genomic_DNA"/>
</dbReference>